<dbReference type="PANTHER" id="PTHR33219">
    <property type="entry name" value="YLMG HOMOLOG PROTEIN 2, CHLOROPLASTIC"/>
    <property type="match status" value="1"/>
</dbReference>
<evidence type="ECO:0000313" key="4">
    <source>
        <dbReference type="Proteomes" id="UP000238956"/>
    </source>
</evidence>
<organism evidence="3 4">
    <name type="scientific">Streptococcus pluranimalium</name>
    <dbReference type="NCBI Taxonomy" id="82348"/>
    <lineage>
        <taxon>Bacteria</taxon>
        <taxon>Bacillati</taxon>
        <taxon>Bacillota</taxon>
        <taxon>Bacilli</taxon>
        <taxon>Lactobacillales</taxon>
        <taxon>Streptococcaceae</taxon>
        <taxon>Streptococcus</taxon>
    </lineage>
</organism>
<comment type="similarity">
    <text evidence="1">Belongs to the YggT family.</text>
</comment>
<dbReference type="PANTHER" id="PTHR33219:SF14">
    <property type="entry name" value="PROTEIN COFACTOR ASSEMBLY OF COMPLEX C SUBUNIT B CCB3, CHLOROPLASTIC-RELATED"/>
    <property type="match status" value="1"/>
</dbReference>
<dbReference type="InterPro" id="IPR003425">
    <property type="entry name" value="CCB3/YggT"/>
</dbReference>
<feature type="transmembrane region" description="Helical" evidence="2">
    <location>
        <begin position="63"/>
        <end position="84"/>
    </location>
</feature>
<keyword evidence="2" id="KW-0812">Transmembrane</keyword>
<keyword evidence="2" id="KW-0472">Membrane</keyword>
<evidence type="ECO:0008006" key="5">
    <source>
        <dbReference type="Google" id="ProtNLM"/>
    </source>
</evidence>
<proteinExistence type="inferred from homology"/>
<accession>A0A2L0D598</accession>
<dbReference type="Proteomes" id="UP000238956">
    <property type="component" value="Chromosome"/>
</dbReference>
<reference evidence="3 4" key="2">
    <citation type="submission" date="2018-02" db="EMBL/GenBank/DDBJ databases">
        <title>Whole genome sequencing analysis of Streptococcus pluranimalium isolated from cattle infected mastitis in China.</title>
        <authorList>
            <person name="Zhang J.-R."/>
            <person name="Hu G.-Z."/>
        </authorList>
    </citation>
    <scope>NUCLEOTIDE SEQUENCE [LARGE SCALE GENOMIC DNA]</scope>
    <source>
        <strain evidence="3 4">TH11417</strain>
    </source>
</reference>
<evidence type="ECO:0000313" key="3">
    <source>
        <dbReference type="EMBL" id="AUW96987.1"/>
    </source>
</evidence>
<dbReference type="AlphaFoldDB" id="A0A2L0D598"/>
<dbReference type="OrthoDB" id="47652at2"/>
<dbReference type="Pfam" id="PF02325">
    <property type="entry name" value="CCB3_YggT"/>
    <property type="match status" value="1"/>
</dbReference>
<protein>
    <recommendedName>
        <fullName evidence="5">YggT family protein</fullName>
    </recommendedName>
</protein>
<keyword evidence="2" id="KW-1133">Transmembrane helix</keyword>
<dbReference type="RefSeq" id="WP_104968308.1">
    <property type="nucleotide sequence ID" value="NZ_CP025536.1"/>
</dbReference>
<sequence length="85" mass="9782">MLLLYFILVRVVRIYSTLLVIYALLSWFPGAYQTKLGQILVSIVEPTLAPFRRLGLQFGGIDLTIVAVFFVLQLLLRLFSYLLLF</sequence>
<keyword evidence="4" id="KW-1185">Reference proteome</keyword>
<name>A0A2L0D598_9STRE</name>
<dbReference type="GO" id="GO:0016020">
    <property type="term" value="C:membrane"/>
    <property type="evidence" value="ECO:0007669"/>
    <property type="project" value="InterPro"/>
</dbReference>
<feature type="transmembrane region" description="Helical" evidence="2">
    <location>
        <begin position="7"/>
        <end position="28"/>
    </location>
</feature>
<reference evidence="3 4" key="1">
    <citation type="submission" date="2017-12" db="EMBL/GenBank/DDBJ databases">
        <authorList>
            <person name="Hurst M.R.H."/>
        </authorList>
    </citation>
    <scope>NUCLEOTIDE SEQUENCE [LARGE SCALE GENOMIC DNA]</scope>
    <source>
        <strain evidence="3 4">TH11417</strain>
    </source>
</reference>
<gene>
    <name evidence="3" type="ORF">C0J00_07580</name>
</gene>
<evidence type="ECO:0000256" key="1">
    <source>
        <dbReference type="ARBA" id="ARBA00010894"/>
    </source>
</evidence>
<dbReference type="EMBL" id="CP025536">
    <property type="protein sequence ID" value="AUW96987.1"/>
    <property type="molecule type" value="Genomic_DNA"/>
</dbReference>
<dbReference type="GeneID" id="98393768"/>
<evidence type="ECO:0000256" key="2">
    <source>
        <dbReference type="SAM" id="Phobius"/>
    </source>
</evidence>
<dbReference type="KEGG" id="splr:C0J00_07580"/>